<reference evidence="5 6" key="1">
    <citation type="submission" date="2016-10" db="EMBL/GenBank/DDBJ databases">
        <authorList>
            <person name="de Groot N.N."/>
        </authorList>
    </citation>
    <scope>NUCLEOTIDE SEQUENCE [LARGE SCALE GENOMIC DNA]</scope>
    <source>
        <strain evidence="5 6">DSM 16619</strain>
    </source>
</reference>
<dbReference type="Proteomes" id="UP000198781">
    <property type="component" value="Unassembled WGS sequence"/>
</dbReference>
<dbReference type="InterPro" id="IPR000485">
    <property type="entry name" value="AsnC-type_HTH_dom"/>
</dbReference>
<dbReference type="InterPro" id="IPR019887">
    <property type="entry name" value="Tscrpt_reg_AsnC/Lrp_C"/>
</dbReference>
<dbReference type="Pfam" id="PF01037">
    <property type="entry name" value="AsnC_trans_reg"/>
    <property type="match status" value="1"/>
</dbReference>
<keyword evidence="2" id="KW-0238">DNA-binding</keyword>
<dbReference type="SUPFAM" id="SSF54909">
    <property type="entry name" value="Dimeric alpha+beta barrel"/>
    <property type="match status" value="1"/>
</dbReference>
<dbReference type="InterPro" id="IPR036388">
    <property type="entry name" value="WH-like_DNA-bd_sf"/>
</dbReference>
<dbReference type="PROSITE" id="PS50956">
    <property type="entry name" value="HTH_ASNC_2"/>
    <property type="match status" value="1"/>
</dbReference>
<evidence type="ECO:0000256" key="1">
    <source>
        <dbReference type="ARBA" id="ARBA00023015"/>
    </source>
</evidence>
<dbReference type="PANTHER" id="PTHR30154:SF17">
    <property type="entry name" value="DNA-BINDING TRANSCRIPTIONAL ACTIVATOR DECR"/>
    <property type="match status" value="1"/>
</dbReference>
<accession>A0A1G6LRD4</accession>
<dbReference type="EMBL" id="FMZC01000002">
    <property type="protein sequence ID" value="SDC45759.1"/>
    <property type="molecule type" value="Genomic_DNA"/>
</dbReference>
<dbReference type="SMART" id="SM00344">
    <property type="entry name" value="HTH_ASNC"/>
    <property type="match status" value="1"/>
</dbReference>
<dbReference type="Gene3D" id="1.10.10.10">
    <property type="entry name" value="Winged helix-like DNA-binding domain superfamily/Winged helix DNA-binding domain"/>
    <property type="match status" value="1"/>
</dbReference>
<feature type="domain" description="HTH asnC-type" evidence="4">
    <location>
        <begin position="21"/>
        <end position="84"/>
    </location>
</feature>
<organism evidence="5 6">
    <name type="scientific">Paracidovorax valerianellae</name>
    <dbReference type="NCBI Taxonomy" id="187868"/>
    <lineage>
        <taxon>Bacteria</taxon>
        <taxon>Pseudomonadati</taxon>
        <taxon>Pseudomonadota</taxon>
        <taxon>Betaproteobacteria</taxon>
        <taxon>Burkholderiales</taxon>
        <taxon>Comamonadaceae</taxon>
        <taxon>Paracidovorax</taxon>
    </lineage>
</organism>
<dbReference type="InterPro" id="IPR019888">
    <property type="entry name" value="Tscrpt_reg_AsnC-like"/>
</dbReference>
<keyword evidence="6" id="KW-1185">Reference proteome</keyword>
<dbReference type="SUPFAM" id="SSF46785">
    <property type="entry name" value="Winged helix' DNA-binding domain"/>
    <property type="match status" value="1"/>
</dbReference>
<dbReference type="Gene3D" id="3.30.70.920">
    <property type="match status" value="1"/>
</dbReference>
<evidence type="ECO:0000313" key="6">
    <source>
        <dbReference type="Proteomes" id="UP000198781"/>
    </source>
</evidence>
<evidence type="ECO:0000256" key="3">
    <source>
        <dbReference type="ARBA" id="ARBA00023163"/>
    </source>
</evidence>
<keyword evidence="3" id="KW-0804">Transcription</keyword>
<dbReference type="PANTHER" id="PTHR30154">
    <property type="entry name" value="LEUCINE-RESPONSIVE REGULATORY PROTEIN"/>
    <property type="match status" value="1"/>
</dbReference>
<dbReference type="InterPro" id="IPR011008">
    <property type="entry name" value="Dimeric_a/b-barrel"/>
</dbReference>
<dbReference type="STRING" id="187868.SAMN05192589_102237"/>
<evidence type="ECO:0000259" key="4">
    <source>
        <dbReference type="PROSITE" id="PS50956"/>
    </source>
</evidence>
<dbReference type="AlphaFoldDB" id="A0A1G6LRD4"/>
<protein>
    <submittedName>
        <fullName evidence="5">Lrp/AsnC family transcriptional regulator</fullName>
    </submittedName>
</protein>
<name>A0A1G6LRD4_9BURK</name>
<sequence length="173" mass="19394">MQAALLFIISLPLPAEPTVKLDAIDQKILDLLQEDADQQGAEIAAKVGLSTTPCWRRVQRLKESGVIKKSVALVDAQMINVGVTVFVSVRTSTHTQEWFENFKATIQVMPEVVEFYRMSGEIDYLLRVVVPDIAAYDRVYKKLIASNHLCDISSSFAMEEIKFTTALPLTYAR</sequence>
<gene>
    <name evidence="5" type="ORF">SAMN05192589_102237</name>
</gene>
<dbReference type="GO" id="GO:0043565">
    <property type="term" value="F:sequence-specific DNA binding"/>
    <property type="evidence" value="ECO:0007669"/>
    <property type="project" value="InterPro"/>
</dbReference>
<dbReference type="InterPro" id="IPR036390">
    <property type="entry name" value="WH_DNA-bd_sf"/>
</dbReference>
<evidence type="ECO:0000256" key="2">
    <source>
        <dbReference type="ARBA" id="ARBA00023125"/>
    </source>
</evidence>
<dbReference type="GO" id="GO:0043200">
    <property type="term" value="P:response to amino acid"/>
    <property type="evidence" value="ECO:0007669"/>
    <property type="project" value="TreeGrafter"/>
</dbReference>
<keyword evidence="1" id="KW-0805">Transcription regulation</keyword>
<dbReference type="GO" id="GO:0005829">
    <property type="term" value="C:cytosol"/>
    <property type="evidence" value="ECO:0007669"/>
    <property type="project" value="TreeGrafter"/>
</dbReference>
<dbReference type="PRINTS" id="PR00033">
    <property type="entry name" value="HTHASNC"/>
</dbReference>
<proteinExistence type="predicted"/>
<dbReference type="Pfam" id="PF13412">
    <property type="entry name" value="HTH_24"/>
    <property type="match status" value="1"/>
</dbReference>
<evidence type="ECO:0000313" key="5">
    <source>
        <dbReference type="EMBL" id="SDC45759.1"/>
    </source>
</evidence>